<evidence type="ECO:0000313" key="3">
    <source>
        <dbReference type="Proteomes" id="UP000607311"/>
    </source>
</evidence>
<accession>A0A9W5UP74</accession>
<dbReference type="AlphaFoldDB" id="A0A9W5UP74"/>
<dbReference type="InterPro" id="IPR002645">
    <property type="entry name" value="STAS_dom"/>
</dbReference>
<organism evidence="2 3">
    <name type="scientific">Micromonospora sediminimaris</name>
    <dbReference type="NCBI Taxonomy" id="547162"/>
    <lineage>
        <taxon>Bacteria</taxon>
        <taxon>Bacillati</taxon>
        <taxon>Actinomycetota</taxon>
        <taxon>Actinomycetes</taxon>
        <taxon>Micromonosporales</taxon>
        <taxon>Micromonosporaceae</taxon>
        <taxon>Micromonospora</taxon>
    </lineage>
</organism>
<dbReference type="Pfam" id="PF14417">
    <property type="entry name" value="MEDS"/>
    <property type="match status" value="1"/>
</dbReference>
<comment type="caution">
    <text evidence="2">The sequence shown here is derived from an EMBL/GenBank/DDBJ whole genome shotgun (WGS) entry which is preliminary data.</text>
</comment>
<name>A0A9W5UP74_9ACTN</name>
<feature type="domain" description="STAS" evidence="1">
    <location>
        <begin position="197"/>
        <end position="281"/>
    </location>
</feature>
<gene>
    <name evidence="2" type="ORF">Vse01_16540</name>
</gene>
<protein>
    <recommendedName>
        <fullName evidence="1">STAS domain-containing protein</fullName>
    </recommendedName>
</protein>
<reference evidence="2" key="1">
    <citation type="submission" date="2021-01" db="EMBL/GenBank/DDBJ databases">
        <title>Whole genome shotgun sequence of Verrucosispora sediminis NBRC 107745.</title>
        <authorList>
            <person name="Komaki H."/>
            <person name="Tamura T."/>
        </authorList>
    </citation>
    <scope>NUCLEOTIDE SEQUENCE</scope>
    <source>
        <strain evidence="2">NBRC 107745</strain>
    </source>
</reference>
<keyword evidence="3" id="KW-1185">Reference proteome</keyword>
<dbReference type="InterPro" id="IPR025847">
    <property type="entry name" value="MEDS_domain"/>
</dbReference>
<dbReference type="EMBL" id="BOPD01000009">
    <property type="protein sequence ID" value="GIJ32506.1"/>
    <property type="molecule type" value="Genomic_DNA"/>
</dbReference>
<dbReference type="Proteomes" id="UP000607311">
    <property type="component" value="Unassembled WGS sequence"/>
</dbReference>
<sequence length="281" mass="30975">MSERSAVLTDQPPRYRHLCWAYDDPAGFMTHAVEFLRAGLAAGERVWFVVSGPAEPVRDHLLGVRDFADALLTGAAQVRSLDGAYGSTAVIDPASQVASYRRATREAVAAGYSGLRVAADATELVRTAAQRDAFARYEQRVNEMMRTEPFQAMCAYDRSQLGDPAVAELACLHPEHNLGQLLFRLYAVPLRQGQAALAGELDPSNHDLFRTALDRADLQPVDDELVLDADGLRFLDHRALIHLNEYARDRQVTVVLRAARSGVARLAALLDLPDLRVEVTR</sequence>
<evidence type="ECO:0000313" key="2">
    <source>
        <dbReference type="EMBL" id="GIJ32506.1"/>
    </source>
</evidence>
<dbReference type="PROSITE" id="PS50801">
    <property type="entry name" value="STAS"/>
    <property type="match status" value="1"/>
</dbReference>
<dbReference type="RefSeq" id="WP_232511374.1">
    <property type="nucleotide sequence ID" value="NZ_BOPD01000009.1"/>
</dbReference>
<dbReference type="SUPFAM" id="SSF52091">
    <property type="entry name" value="SpoIIaa-like"/>
    <property type="match status" value="1"/>
</dbReference>
<proteinExistence type="predicted"/>
<dbReference type="Gene3D" id="3.30.750.24">
    <property type="entry name" value="STAS domain"/>
    <property type="match status" value="1"/>
</dbReference>
<evidence type="ECO:0000259" key="1">
    <source>
        <dbReference type="PROSITE" id="PS50801"/>
    </source>
</evidence>
<dbReference type="InterPro" id="IPR036513">
    <property type="entry name" value="STAS_dom_sf"/>
</dbReference>